<protein>
    <submittedName>
        <fullName evidence="1">Uncharacterized protein</fullName>
    </submittedName>
</protein>
<name>A0ABT6RJ42_9BACT</name>
<dbReference type="EMBL" id="JASBRG010000008">
    <property type="protein sequence ID" value="MDI3322579.1"/>
    <property type="molecule type" value="Genomic_DNA"/>
</dbReference>
<organism evidence="1 2">
    <name type="scientific">Pinibacter soli</name>
    <dbReference type="NCBI Taxonomy" id="3044211"/>
    <lineage>
        <taxon>Bacteria</taxon>
        <taxon>Pseudomonadati</taxon>
        <taxon>Bacteroidota</taxon>
        <taxon>Chitinophagia</taxon>
        <taxon>Chitinophagales</taxon>
        <taxon>Chitinophagaceae</taxon>
        <taxon>Pinibacter</taxon>
    </lineage>
</organism>
<gene>
    <name evidence="1" type="ORF">QJ048_22510</name>
</gene>
<dbReference type="Proteomes" id="UP001226434">
    <property type="component" value="Unassembled WGS sequence"/>
</dbReference>
<dbReference type="RefSeq" id="WP_282336714.1">
    <property type="nucleotide sequence ID" value="NZ_JASBRG010000008.1"/>
</dbReference>
<evidence type="ECO:0000313" key="2">
    <source>
        <dbReference type="Proteomes" id="UP001226434"/>
    </source>
</evidence>
<evidence type="ECO:0000313" key="1">
    <source>
        <dbReference type="EMBL" id="MDI3322579.1"/>
    </source>
</evidence>
<keyword evidence="2" id="KW-1185">Reference proteome</keyword>
<accession>A0ABT6RJ42</accession>
<reference evidence="1 2" key="1">
    <citation type="submission" date="2023-05" db="EMBL/GenBank/DDBJ databases">
        <title>Genome sequence of Pinibacter sp. MAH-24.</title>
        <authorList>
            <person name="Huq M.A."/>
        </authorList>
    </citation>
    <scope>NUCLEOTIDE SEQUENCE [LARGE SCALE GENOMIC DNA]</scope>
    <source>
        <strain evidence="1 2">MAH-24</strain>
    </source>
</reference>
<proteinExistence type="predicted"/>
<comment type="caution">
    <text evidence="1">The sequence shown here is derived from an EMBL/GenBank/DDBJ whole genome shotgun (WGS) entry which is preliminary data.</text>
</comment>
<sequence>MVIQINDNLSLIDLQLEFSRKFPFLKIEFFKRQDLDDKSTKNYIVETESKCVCDVRQSHEEGVLRVNSGMTVEQFESSLIRKFNLPVKVFRKMGRMWRETRITSNWSLQLQNEHGKRSDDRLELFW</sequence>